<sequence length="1325" mass="147810">MRRRFGLAFLLIFLIAKEISCIDWSSIETPPQFVHNQNSDRVFFKVEKNGVADESKNTPGNLLEQTIRCLARGNPRPSYRWKKDGKPFDPGMFPEKVVQKPGEGSLVFSRLDEADAGVYQCEASNTNGTAVDRSVRIQETWIRHFSVVEPEIVVVEIGDPYHRNCTPPASNPNARVYWILMGKEPGHFETISSSHISSNEQGTLFFHYVNETDLKSDQYYTCTAENIELKDYKFGNQFSLQITKNKRRSLTHMPPTEQYVNQSSPIALQGHQHKLHCFFSGYPAPKPRWYHNGRQIGEDDENGFKFESFGKTLVFNVTQDKAGKYDCRFSTQNDIDRQFNVIVEAAPYWPDGPPPNTNTSEGETVTFDCTTYGKPAPKVTFYKNGVELKDEKDNKWLVDGTKLTIYDVKKGLNGRGDNAVYQCKSENKHGYLWTNFYLNLLAFKPQLLIEPGTEEVEAVSGKSVTLECKFFASPNAIVTWESPLLAGTPHTVVPANAYGVGKLIITSVDKKSEGEYKCVGSNKYGQTEGTIELSVRKPTTIEPFARAEDVRMAGEDITLPCSATTDEHLDVKYEWHVDGLPIDENVNPGHYKVQDDHSLVVYKPTQYDSAKYKCIVSTKLDKVEKEVKIQIKDVPVPVHSAYVSNCDPNSLSAEIAFEHIENANIISPVKEFWVQYQMDSETEGSQWRTHPVPVEAHPNDQIEGDLRTVRGKATVALQPFGQYVFRVLARNAVGDSAATKVKDQCNTPAKKPDRNPGEVAAKGTSPENLMVEWKPMERDEWNGADFHYVVKYRPKEDGQGVGDWKEISVADPFADRVTINLDDDKDAKPFQPYEVQVQAVNNEGKANIVPETVEGRTGEGVPSSIPMGLKVLEKSGTTVTLAWTPVDPATANGNFTGYKLTYWVDSEDEEEESEDGNGEESTMRWKRHIRVKRYAAERKTVVFGPNASQGTITDLKPDTLNHAYIQVTNGAHEGAASDIIDFQTDEGVPSPVRSFRAYPINNNEDGEKGVVALSWKKPRQPNGKLTRYEVEICKTQNGRIIENPCPRKVVEADASEVRLTGLDNDQPYRFVLRAQTSAGDGDPNSADATTLSEVSAVGVGPAAPELKTAGIGKDHFNVTIVPGTPAENTDPVGNSFGIEYQKTGDDQWTKLAPNNTLNAQVSGLDEGTTYQVRGVAYQKQEEGDEPITSYSNPVSIRTKGSGSFLPAFNRFPWWILLILLILLLLLLICCILCVLLRHRGENYPVSQREREQGREPILSKKDFDDDEKRSLTGSKAESETDSMAQYGDTDPGVFTEDGSFIGQYVPQKTLMPAEKPEKGSTSTFV</sequence>
<comment type="caution">
    <text evidence="13">The sequence shown here is derived from an EMBL/GenBank/DDBJ whole genome shotgun (WGS) entry which is preliminary data.</text>
</comment>
<evidence type="ECO:0000256" key="8">
    <source>
        <dbReference type="SAM" id="MobiDB-lite"/>
    </source>
</evidence>
<evidence type="ECO:0000256" key="2">
    <source>
        <dbReference type="ARBA" id="ARBA00022692"/>
    </source>
</evidence>
<keyword evidence="2 9" id="KW-0812">Transmembrane</keyword>
<feature type="domain" description="Ig-like" evidence="11">
    <location>
        <begin position="31"/>
        <end position="138"/>
    </location>
</feature>
<dbReference type="InterPro" id="IPR003598">
    <property type="entry name" value="Ig_sub2"/>
</dbReference>
<evidence type="ECO:0000256" key="1">
    <source>
        <dbReference type="ARBA" id="ARBA00004479"/>
    </source>
</evidence>
<name>A0A9P1IQX3_9PELO</name>
<dbReference type="SUPFAM" id="SSF49265">
    <property type="entry name" value="Fibronectin type III"/>
    <property type="match status" value="5"/>
</dbReference>
<feature type="domain" description="Ig-like" evidence="11">
    <location>
        <begin position="445"/>
        <end position="534"/>
    </location>
</feature>
<keyword evidence="5 9" id="KW-1133">Transmembrane helix</keyword>
<dbReference type="CDD" id="cd00063">
    <property type="entry name" value="FN3"/>
    <property type="match status" value="5"/>
</dbReference>
<feature type="region of interest" description="Disordered" evidence="8">
    <location>
        <begin position="1245"/>
        <end position="1299"/>
    </location>
</feature>
<dbReference type="InterPro" id="IPR026966">
    <property type="entry name" value="Neurofascin/L1/NrCAM_C"/>
</dbReference>
<dbReference type="PANTHER" id="PTHR44170">
    <property type="entry name" value="PROTEIN SIDEKICK"/>
    <property type="match status" value="1"/>
</dbReference>
<keyword evidence="3" id="KW-0677">Repeat</keyword>
<keyword evidence="6 9" id="KW-0472">Membrane</keyword>
<feature type="region of interest" description="Disordered" evidence="8">
    <location>
        <begin position="743"/>
        <end position="762"/>
    </location>
</feature>
<feature type="domain" description="Ig-like" evidence="11">
    <location>
        <begin position="347"/>
        <end position="427"/>
    </location>
</feature>
<feature type="domain" description="Ig-like" evidence="11">
    <location>
        <begin position="538"/>
        <end position="630"/>
    </location>
</feature>
<dbReference type="InterPro" id="IPR013098">
    <property type="entry name" value="Ig_I-set"/>
</dbReference>
<dbReference type="PROSITE" id="PS50835">
    <property type="entry name" value="IG_LIKE"/>
    <property type="match status" value="6"/>
</dbReference>
<dbReference type="SMART" id="SM00409">
    <property type="entry name" value="IG"/>
    <property type="match status" value="6"/>
</dbReference>
<dbReference type="PROSITE" id="PS50853">
    <property type="entry name" value="FN3"/>
    <property type="match status" value="4"/>
</dbReference>
<feature type="domain" description="Fibronectin type-III" evidence="12">
    <location>
        <begin position="865"/>
        <end position="987"/>
    </location>
</feature>
<gene>
    <name evidence="13" type="ORF">CAMP_LOCUS11361</name>
</gene>
<dbReference type="GO" id="GO:0098609">
    <property type="term" value="P:cell-cell adhesion"/>
    <property type="evidence" value="ECO:0007669"/>
    <property type="project" value="TreeGrafter"/>
</dbReference>
<protein>
    <submittedName>
        <fullName evidence="13">Uncharacterized protein</fullName>
    </submittedName>
</protein>
<evidence type="ECO:0000313" key="13">
    <source>
        <dbReference type="EMBL" id="CAI5448724.1"/>
    </source>
</evidence>
<evidence type="ECO:0000259" key="12">
    <source>
        <dbReference type="PROSITE" id="PS50853"/>
    </source>
</evidence>
<dbReference type="Gene3D" id="2.60.40.10">
    <property type="entry name" value="Immunoglobulins"/>
    <property type="match status" value="11"/>
</dbReference>
<evidence type="ECO:0000256" key="9">
    <source>
        <dbReference type="SAM" id="Phobius"/>
    </source>
</evidence>
<evidence type="ECO:0000256" key="3">
    <source>
        <dbReference type="ARBA" id="ARBA00022737"/>
    </source>
</evidence>
<feature type="signal peptide" evidence="10">
    <location>
        <begin position="1"/>
        <end position="21"/>
    </location>
</feature>
<dbReference type="Pfam" id="PF13927">
    <property type="entry name" value="Ig_3"/>
    <property type="match status" value="2"/>
</dbReference>
<dbReference type="Pfam" id="PF00041">
    <property type="entry name" value="fn3"/>
    <property type="match status" value="2"/>
</dbReference>
<dbReference type="FunFam" id="2.60.40.10:FF:000035">
    <property type="entry name" value="Contactin 1"/>
    <property type="match status" value="1"/>
</dbReference>
<dbReference type="Pfam" id="PF13882">
    <property type="entry name" value="Bravo_FIGEY"/>
    <property type="match status" value="1"/>
</dbReference>
<dbReference type="InterPro" id="IPR003961">
    <property type="entry name" value="FN3_dom"/>
</dbReference>
<evidence type="ECO:0000256" key="7">
    <source>
        <dbReference type="ARBA" id="ARBA00023157"/>
    </source>
</evidence>
<dbReference type="InterPro" id="IPR007110">
    <property type="entry name" value="Ig-like_dom"/>
</dbReference>
<reference evidence="13" key="1">
    <citation type="submission" date="2022-11" db="EMBL/GenBank/DDBJ databases">
        <authorList>
            <person name="Kikuchi T."/>
        </authorList>
    </citation>
    <scope>NUCLEOTIDE SEQUENCE</scope>
    <source>
        <strain evidence="13">PS1010</strain>
    </source>
</reference>
<feature type="domain" description="Fibronectin type-III" evidence="12">
    <location>
        <begin position="755"/>
        <end position="860"/>
    </location>
</feature>
<keyword evidence="7" id="KW-1015">Disulfide bond</keyword>
<keyword evidence="14" id="KW-1185">Reference proteome</keyword>
<comment type="subcellular location">
    <subcellularLocation>
        <location evidence="1">Membrane</location>
        <topology evidence="1">Single-pass type I membrane protein</topology>
    </subcellularLocation>
</comment>
<keyword evidence="4" id="KW-0130">Cell adhesion</keyword>
<evidence type="ECO:0000313" key="14">
    <source>
        <dbReference type="Proteomes" id="UP001152747"/>
    </source>
</evidence>
<dbReference type="OrthoDB" id="6244967at2759"/>
<dbReference type="FunFam" id="2.60.40.10:FF:001718">
    <property type="entry name" value="Neuroglian, isoform D"/>
    <property type="match status" value="1"/>
</dbReference>
<dbReference type="InterPro" id="IPR003599">
    <property type="entry name" value="Ig_sub"/>
</dbReference>
<proteinExistence type="predicted"/>
<evidence type="ECO:0000256" key="10">
    <source>
        <dbReference type="SAM" id="SignalP"/>
    </source>
</evidence>
<dbReference type="FunFam" id="2.60.40.10:FF:001687">
    <property type="entry name" value="Neuroglian, isoform E"/>
    <property type="match status" value="1"/>
</dbReference>
<evidence type="ECO:0000256" key="4">
    <source>
        <dbReference type="ARBA" id="ARBA00022889"/>
    </source>
</evidence>
<organism evidence="13 14">
    <name type="scientific">Caenorhabditis angaria</name>
    <dbReference type="NCBI Taxonomy" id="860376"/>
    <lineage>
        <taxon>Eukaryota</taxon>
        <taxon>Metazoa</taxon>
        <taxon>Ecdysozoa</taxon>
        <taxon>Nematoda</taxon>
        <taxon>Chromadorea</taxon>
        <taxon>Rhabditida</taxon>
        <taxon>Rhabditina</taxon>
        <taxon>Rhabditomorpha</taxon>
        <taxon>Rhabditoidea</taxon>
        <taxon>Rhabditidae</taxon>
        <taxon>Peloderinae</taxon>
        <taxon>Caenorhabditis</taxon>
    </lineage>
</organism>
<dbReference type="InterPro" id="IPR036116">
    <property type="entry name" value="FN3_sf"/>
</dbReference>
<evidence type="ECO:0000256" key="5">
    <source>
        <dbReference type="ARBA" id="ARBA00022989"/>
    </source>
</evidence>
<dbReference type="PANTHER" id="PTHR44170:SF35">
    <property type="entry name" value="NEUROGLIAN"/>
    <property type="match status" value="1"/>
</dbReference>
<evidence type="ECO:0000259" key="11">
    <source>
        <dbReference type="PROSITE" id="PS50835"/>
    </source>
</evidence>
<feature type="domain" description="Fibronectin type-III" evidence="12">
    <location>
        <begin position="988"/>
        <end position="1094"/>
    </location>
</feature>
<feature type="domain" description="Ig-like" evidence="11">
    <location>
        <begin position="254"/>
        <end position="340"/>
    </location>
</feature>
<feature type="transmembrane region" description="Helical" evidence="9">
    <location>
        <begin position="1211"/>
        <end position="1236"/>
    </location>
</feature>
<feature type="domain" description="Fibronectin type-III" evidence="12">
    <location>
        <begin position="1100"/>
        <end position="1201"/>
    </location>
</feature>
<feature type="domain" description="Ig-like" evidence="11">
    <location>
        <begin position="158"/>
        <end position="243"/>
    </location>
</feature>
<accession>A0A9P1IQX3</accession>
<dbReference type="InterPro" id="IPR036179">
    <property type="entry name" value="Ig-like_dom_sf"/>
</dbReference>
<keyword evidence="10" id="KW-0732">Signal</keyword>
<dbReference type="SUPFAM" id="SSF48726">
    <property type="entry name" value="Immunoglobulin"/>
    <property type="match status" value="6"/>
</dbReference>
<dbReference type="Pfam" id="PF07679">
    <property type="entry name" value="I-set"/>
    <property type="match status" value="3"/>
</dbReference>
<feature type="chain" id="PRO_5040135740" evidence="10">
    <location>
        <begin position="22"/>
        <end position="1325"/>
    </location>
</feature>
<dbReference type="SMART" id="SM00060">
    <property type="entry name" value="FN3"/>
    <property type="match status" value="5"/>
</dbReference>
<dbReference type="GO" id="GO:0016020">
    <property type="term" value="C:membrane"/>
    <property type="evidence" value="ECO:0007669"/>
    <property type="project" value="UniProtKB-SubCell"/>
</dbReference>
<dbReference type="FunFam" id="2.60.40.10:FF:002807">
    <property type="entry name" value="Sensory AXon guidance"/>
    <property type="match status" value="1"/>
</dbReference>
<dbReference type="Proteomes" id="UP001152747">
    <property type="component" value="Unassembled WGS sequence"/>
</dbReference>
<dbReference type="EMBL" id="CANHGI010000004">
    <property type="protein sequence ID" value="CAI5448724.1"/>
    <property type="molecule type" value="Genomic_DNA"/>
</dbReference>
<dbReference type="SMART" id="SM00408">
    <property type="entry name" value="IGc2"/>
    <property type="match status" value="5"/>
</dbReference>
<evidence type="ECO:0000256" key="6">
    <source>
        <dbReference type="ARBA" id="ARBA00023136"/>
    </source>
</evidence>
<feature type="compositionally biased region" description="Basic and acidic residues" evidence="8">
    <location>
        <begin position="1247"/>
        <end position="1270"/>
    </location>
</feature>
<dbReference type="InterPro" id="IPR013783">
    <property type="entry name" value="Ig-like_fold"/>
</dbReference>